<dbReference type="PANTHER" id="PTHR13269:SF6">
    <property type="entry name" value="NUCLEOPORIN NDC1"/>
    <property type="match status" value="1"/>
</dbReference>
<dbReference type="PANTHER" id="PTHR13269">
    <property type="entry name" value="NUCLEOPORIN NDC1"/>
    <property type="match status" value="1"/>
</dbReference>
<dbReference type="Proteomes" id="UP000261540">
    <property type="component" value="Unplaced"/>
</dbReference>
<comment type="similarity">
    <text evidence="3">Belongs to the NDC1 family.</text>
</comment>
<keyword evidence="19" id="KW-1185">Reference proteome</keyword>
<evidence type="ECO:0000256" key="16">
    <source>
        <dbReference type="SAM" id="MobiDB-lite"/>
    </source>
</evidence>
<dbReference type="GO" id="GO:0070762">
    <property type="term" value="C:nuclear pore transmembrane ring"/>
    <property type="evidence" value="ECO:0007669"/>
    <property type="project" value="TreeGrafter"/>
</dbReference>
<dbReference type="CTD" id="55706"/>
<evidence type="ECO:0000256" key="9">
    <source>
        <dbReference type="ARBA" id="ARBA00022989"/>
    </source>
</evidence>
<keyword evidence="12 17" id="KW-0472">Membrane</keyword>
<feature type="compositionally biased region" description="Low complexity" evidence="16">
    <location>
        <begin position="396"/>
        <end position="406"/>
    </location>
</feature>
<evidence type="ECO:0000256" key="5">
    <source>
        <dbReference type="ARBA" id="ARBA00022448"/>
    </source>
</evidence>
<keyword evidence="8" id="KW-0653">Protein transport</keyword>
<name>A0A3B3SEA1_9TELE</name>
<feature type="region of interest" description="Disordered" evidence="16">
    <location>
        <begin position="479"/>
        <end position="503"/>
    </location>
</feature>
<dbReference type="GO" id="GO:0006999">
    <property type="term" value="P:nuclear pore organization"/>
    <property type="evidence" value="ECO:0007669"/>
    <property type="project" value="TreeGrafter"/>
</dbReference>
<feature type="transmembrane region" description="Helical" evidence="17">
    <location>
        <begin position="56"/>
        <end position="81"/>
    </location>
</feature>
<sequence length="651" mass="72601">MLPSAPNHWFVRKVIYWRWAASVAWSLLLLPVCTALFVLLSRVSLLHPIGWISESFGLLCGSYVIFSLVLLFGVLLVVGFFNLEYYTAVPSIPCTKIALLGKVLHPRQCIHMLVHCMLGMLVAWCTAAMIGGRYRTLSCPCAVEEGAAPAACLNELHLFFLLAGGFVGYSYSLLGLLNNVNYISFKIIQRHKYLWFRSSLLAVVRYSAVRALYAVRNFCIFYYFLGYIPRTWICSTLGLLRDSSLHRLDSLAGLLDLPLLYHLWLSCCFLLLTWHVSVLLFRIFVSEAYSFPVQSSFSEDTSQCLPKVISEKEPMILKFLGLQDLAVLAHNSPCRRQEVFSLSQPGGHPHNWNAICTECLALLGELTQRLVLYQEVLSSNGRSWPPSCGSDHKSTSSETSENSGTEELSHTPRVRAGLKTPASSLFRAPVGGAGGTLPFTPDLDSPFSPAVTRRMAPDPSSPWHGSVQSPHLMRRGPKLWTSSAESPPDCVLPESPAAVPSPPAGAQKPSFLSLWFQNRQEQLPEASSQALFADSQMHIWALQGLSHLVAASFTEDKFGVVQITLPRILSTMLMLQEAVDRHFKLPHASSKPMRSTCCLEDSTFKMLRFGLRSALKTALYRITGTFGQHLHAVQMSAEHRKRLQLFMDYKE</sequence>
<feature type="transmembrane region" description="Helical" evidence="17">
    <location>
        <begin position="220"/>
        <end position="240"/>
    </location>
</feature>
<evidence type="ECO:0000256" key="3">
    <source>
        <dbReference type="ARBA" id="ARBA00005760"/>
    </source>
</evidence>
<dbReference type="Ensembl" id="ENSPKIT00000009875.1">
    <property type="protein sequence ID" value="ENSPKIP00000029084.1"/>
    <property type="gene ID" value="ENSPKIG00000010451.1"/>
</dbReference>
<evidence type="ECO:0000256" key="6">
    <source>
        <dbReference type="ARBA" id="ARBA00022692"/>
    </source>
</evidence>
<reference evidence="18" key="2">
    <citation type="submission" date="2025-09" db="UniProtKB">
        <authorList>
            <consortium name="Ensembl"/>
        </authorList>
    </citation>
    <scope>IDENTIFICATION</scope>
</reference>
<accession>A0A3B3SEA1</accession>
<organism evidence="18 19">
    <name type="scientific">Paramormyrops kingsleyae</name>
    <dbReference type="NCBI Taxonomy" id="1676925"/>
    <lineage>
        <taxon>Eukaryota</taxon>
        <taxon>Metazoa</taxon>
        <taxon>Chordata</taxon>
        <taxon>Craniata</taxon>
        <taxon>Vertebrata</taxon>
        <taxon>Euteleostomi</taxon>
        <taxon>Actinopterygii</taxon>
        <taxon>Neopterygii</taxon>
        <taxon>Teleostei</taxon>
        <taxon>Osteoglossocephala</taxon>
        <taxon>Osteoglossomorpha</taxon>
        <taxon>Osteoglossiformes</taxon>
        <taxon>Mormyridae</taxon>
        <taxon>Paramormyrops</taxon>
    </lineage>
</organism>
<protein>
    <recommendedName>
        <fullName evidence="4">Nucleoporin NDC1</fullName>
    </recommendedName>
    <alternativeName>
        <fullName evidence="15">Transmembrane protein 48</fullName>
    </alternativeName>
</protein>
<evidence type="ECO:0000256" key="2">
    <source>
        <dbReference type="ARBA" id="ARBA00004567"/>
    </source>
</evidence>
<evidence type="ECO:0000256" key="17">
    <source>
        <dbReference type="SAM" id="Phobius"/>
    </source>
</evidence>
<evidence type="ECO:0000256" key="11">
    <source>
        <dbReference type="ARBA" id="ARBA00023132"/>
    </source>
</evidence>
<proteinExistence type="inferred from homology"/>
<keyword evidence="6 17" id="KW-0812">Transmembrane</keyword>
<evidence type="ECO:0000313" key="19">
    <source>
        <dbReference type="Proteomes" id="UP000261540"/>
    </source>
</evidence>
<evidence type="ECO:0000256" key="1">
    <source>
        <dbReference type="ARBA" id="ARBA00004232"/>
    </source>
</evidence>
<dbReference type="GO" id="GO:0031965">
    <property type="term" value="C:nuclear membrane"/>
    <property type="evidence" value="ECO:0007669"/>
    <property type="project" value="UniProtKB-SubCell"/>
</dbReference>
<keyword evidence="9 17" id="KW-1133">Transmembrane helix</keyword>
<evidence type="ECO:0000256" key="4">
    <source>
        <dbReference type="ARBA" id="ARBA00017534"/>
    </source>
</evidence>
<evidence type="ECO:0000313" key="18">
    <source>
        <dbReference type="Ensembl" id="ENSPKIP00000029084.1"/>
    </source>
</evidence>
<dbReference type="GeneTree" id="ENSGT00390000014590"/>
<keyword evidence="10" id="KW-0811">Translocation</keyword>
<reference evidence="18" key="1">
    <citation type="submission" date="2025-08" db="UniProtKB">
        <authorList>
            <consortium name="Ensembl"/>
        </authorList>
    </citation>
    <scope>IDENTIFICATION</scope>
</reference>
<evidence type="ECO:0000256" key="13">
    <source>
        <dbReference type="ARBA" id="ARBA00023242"/>
    </source>
</evidence>
<dbReference type="GO" id="GO:0015031">
    <property type="term" value="P:protein transport"/>
    <property type="evidence" value="ECO:0007669"/>
    <property type="project" value="UniProtKB-KW"/>
</dbReference>
<evidence type="ECO:0000256" key="10">
    <source>
        <dbReference type="ARBA" id="ARBA00023010"/>
    </source>
</evidence>
<comment type="function">
    <text evidence="14">Component of the nuclear pore complex (NPC), which plays a key role in de novo assembly and insertion of NPC in the nuclear envelope. Required for NPC and nuclear envelope assembly, possibly by forming a link between the nuclear envelope membrane and soluble nucleoporins, thereby anchoring the NPC in the membrane.</text>
</comment>
<feature type="transmembrane region" description="Helical" evidence="17">
    <location>
        <begin position="110"/>
        <end position="130"/>
    </location>
</feature>
<comment type="subcellular location">
    <subcellularLocation>
        <location evidence="1">Nucleus membrane</location>
        <topology evidence="1">Multi-pass membrane protein</topology>
    </subcellularLocation>
    <subcellularLocation>
        <location evidence="2">Nucleus</location>
        <location evidence="2">Nuclear pore complex</location>
    </subcellularLocation>
</comment>
<feature type="transmembrane region" description="Helical" evidence="17">
    <location>
        <begin position="260"/>
        <end position="285"/>
    </location>
</feature>
<keyword evidence="7" id="KW-0509">mRNA transport</keyword>
<feature type="transmembrane region" description="Helical" evidence="17">
    <location>
        <begin position="156"/>
        <end position="174"/>
    </location>
</feature>
<evidence type="ECO:0000256" key="12">
    <source>
        <dbReference type="ARBA" id="ARBA00023136"/>
    </source>
</evidence>
<dbReference type="Pfam" id="PF09531">
    <property type="entry name" value="Ndc1_Nup"/>
    <property type="match status" value="1"/>
</dbReference>
<keyword evidence="11" id="KW-0906">Nuclear pore complex</keyword>
<evidence type="ECO:0000256" key="7">
    <source>
        <dbReference type="ARBA" id="ARBA00022816"/>
    </source>
</evidence>
<keyword evidence="5" id="KW-0813">Transport</keyword>
<feature type="transmembrane region" description="Helical" evidence="17">
    <location>
        <begin position="20"/>
        <end position="44"/>
    </location>
</feature>
<dbReference type="AlphaFoldDB" id="A0A3B3SEA1"/>
<evidence type="ECO:0000256" key="15">
    <source>
        <dbReference type="ARBA" id="ARBA00031201"/>
    </source>
</evidence>
<dbReference type="InterPro" id="IPR019049">
    <property type="entry name" value="Nucleoporin_prot_Ndc1/Nup"/>
</dbReference>
<evidence type="ECO:0000256" key="8">
    <source>
        <dbReference type="ARBA" id="ARBA00022927"/>
    </source>
</evidence>
<evidence type="ECO:0000256" key="14">
    <source>
        <dbReference type="ARBA" id="ARBA00025441"/>
    </source>
</evidence>
<dbReference type="GO" id="GO:0051028">
    <property type="term" value="P:mRNA transport"/>
    <property type="evidence" value="ECO:0007669"/>
    <property type="project" value="UniProtKB-KW"/>
</dbReference>
<keyword evidence="13" id="KW-0539">Nucleus</keyword>
<feature type="region of interest" description="Disordered" evidence="16">
    <location>
        <begin position="381"/>
        <end position="415"/>
    </location>
</feature>
<dbReference type="GO" id="GO:0030674">
    <property type="term" value="F:protein-macromolecule adaptor activity"/>
    <property type="evidence" value="ECO:0007669"/>
    <property type="project" value="TreeGrafter"/>
</dbReference>